<keyword evidence="1" id="KW-0732">Signal</keyword>
<feature type="signal peptide" evidence="1">
    <location>
        <begin position="1"/>
        <end position="23"/>
    </location>
</feature>
<comment type="caution">
    <text evidence="3">The sequence shown here is derived from an EMBL/GenBank/DDBJ whole genome shotgun (WGS) entry which is preliminary data.</text>
</comment>
<dbReference type="EMBL" id="BCMJ01000003">
    <property type="protein sequence ID" value="GAX07926.1"/>
    <property type="molecule type" value="Genomic_DNA"/>
</dbReference>
<proteinExistence type="predicted"/>
<dbReference type="InterPro" id="IPR014044">
    <property type="entry name" value="CAP_dom"/>
</dbReference>
<reference evidence="3 4" key="1">
    <citation type="submission" date="2015-11" db="EMBL/GenBank/DDBJ databases">
        <title>Draft genome sequences of new species of the genus Lactobacillus isolated from orchardgrass silage.</title>
        <authorList>
            <person name="Tohno M."/>
            <person name="Tanizawa Y."/>
            <person name="Arita M."/>
        </authorList>
    </citation>
    <scope>NUCLEOTIDE SEQUENCE [LARGE SCALE GENOMIC DNA]</scope>
    <source>
        <strain evidence="3 4">IWT5</strain>
    </source>
</reference>
<protein>
    <recommendedName>
        <fullName evidence="2">SCP domain-containing protein</fullName>
    </recommendedName>
</protein>
<sequence length="263" mass="29561" precursor="true">MKVKSIMISAVTFLSVMSFGVTGAKLDHTDTALAKSKTAKVVKTTNYKSKHKVHVGGGWMYSSSKLTHKNHHMTNYLYTKFYATKKVTIRETSGHTATFNYLVSKDGKVKGYVPTSDVWNKWGYGKYSVSAYRKQAISSINEERANKGLYALKENTKLDKIAQKNSDRMLKDGKKFKVNVEGTPHAGWIVDSYIAPKSLPIVDYRNGTQWGMGSVYSWMRYTDQNRDIGAIPYILSKDHTQIGVGGTQHGEAIYMFVLFSHNS</sequence>
<dbReference type="AlphaFoldDB" id="A0A1Z5J1Z2"/>
<dbReference type="SUPFAM" id="SSF55797">
    <property type="entry name" value="PR-1-like"/>
    <property type="match status" value="1"/>
</dbReference>
<gene>
    <name evidence="3" type="ORF">IWT5_01077</name>
</gene>
<evidence type="ECO:0000259" key="2">
    <source>
        <dbReference type="Pfam" id="PF00188"/>
    </source>
</evidence>
<feature type="domain" description="SCP" evidence="2">
    <location>
        <begin position="139"/>
        <end position="254"/>
    </location>
</feature>
<evidence type="ECO:0000313" key="3">
    <source>
        <dbReference type="EMBL" id="GAX07926.1"/>
    </source>
</evidence>
<feature type="chain" id="PRO_5038894837" description="SCP domain-containing protein" evidence="1">
    <location>
        <begin position="24"/>
        <end position="263"/>
    </location>
</feature>
<keyword evidence="4" id="KW-1185">Reference proteome</keyword>
<dbReference type="InterPro" id="IPR035940">
    <property type="entry name" value="CAP_sf"/>
</dbReference>
<organism evidence="3 4">
    <name type="scientific">Secundilactobacillus silagincola</name>
    <dbReference type="NCBI Taxonomy" id="1714681"/>
    <lineage>
        <taxon>Bacteria</taxon>
        <taxon>Bacillati</taxon>
        <taxon>Bacillota</taxon>
        <taxon>Bacilli</taxon>
        <taxon>Lactobacillales</taxon>
        <taxon>Lactobacillaceae</taxon>
        <taxon>Secundilactobacillus</taxon>
    </lineage>
</organism>
<dbReference type="Proteomes" id="UP000223370">
    <property type="component" value="Unassembled WGS sequence"/>
</dbReference>
<dbReference type="RefSeq" id="WP_098824280.1">
    <property type="nucleotide sequence ID" value="NZ_BCMJ01000003.1"/>
</dbReference>
<dbReference type="Pfam" id="PF00188">
    <property type="entry name" value="CAP"/>
    <property type="match status" value="1"/>
</dbReference>
<name>A0A1Z5J1Z2_9LACO</name>
<accession>A0A1Z5J1Z2</accession>
<dbReference type="Gene3D" id="3.40.33.10">
    <property type="entry name" value="CAP"/>
    <property type="match status" value="1"/>
</dbReference>
<evidence type="ECO:0000313" key="4">
    <source>
        <dbReference type="Proteomes" id="UP000223370"/>
    </source>
</evidence>
<evidence type="ECO:0000256" key="1">
    <source>
        <dbReference type="SAM" id="SignalP"/>
    </source>
</evidence>
<dbReference type="OrthoDB" id="2283648at2"/>